<evidence type="ECO:0000313" key="2">
    <source>
        <dbReference type="EMBL" id="UOX33202.1"/>
    </source>
</evidence>
<keyword evidence="1" id="KW-0732">Signal</keyword>
<feature type="signal peptide" evidence="1">
    <location>
        <begin position="1"/>
        <end position="17"/>
    </location>
</feature>
<dbReference type="SUPFAM" id="SSF49464">
    <property type="entry name" value="Carboxypeptidase regulatory domain-like"/>
    <property type="match status" value="1"/>
</dbReference>
<dbReference type="Gene3D" id="2.60.40.1120">
    <property type="entry name" value="Carboxypeptidase-like, regulatory domain"/>
    <property type="match status" value="1"/>
</dbReference>
<sequence length="340" mass="39340">MKIFLFFFILFNSPIIAQIVVEGKVTDEDNMPIYGASVYVNGTTIGTMTDSKGDFILHIPSELNTEIITSYIGYKTTYSVIQKNSFKLNIVLKQNVTELKEVVLSQNKFSRKQMLDIFRKNFLGTTKAGKNAIITNEDEIYFDYNNDNFVLTAFSDKPLLIDNPYLGYKIEYTLLEFSTTFYKSSININDAISSSFGGYSVFKETELSSKISKRREKAYKGSFLHLFRNLAQEKWSKDEFLLFEGSFMVNSKEHFKIEKDSSKNMSEVFVEKQDRLLRKKGFIAEFSILYDQKEQSKIFFYTSKFSIDIFGLFTDYDKIYFSGDITKRKVGDLLPSNYGL</sequence>
<protein>
    <submittedName>
        <fullName evidence="2">Carboxypeptidase-like regulatory domain-containing protein</fullName>
    </submittedName>
</protein>
<reference evidence="2" key="2">
    <citation type="submission" date="2022-04" db="EMBL/GenBank/DDBJ databases">
        <title>Complete Genome Sequence of Flavobacterium sediminilitoris YSM-43, Isolated from a Tidal Sediment.</title>
        <authorList>
            <person name="Lee P.A."/>
        </authorList>
    </citation>
    <scope>NUCLEOTIDE SEQUENCE</scope>
    <source>
        <strain evidence="2">YSM-43</strain>
    </source>
</reference>
<name>A0ABY4HLV1_9FLAO</name>
<keyword evidence="3" id="KW-1185">Reference proteome</keyword>
<evidence type="ECO:0000256" key="1">
    <source>
        <dbReference type="SAM" id="SignalP"/>
    </source>
</evidence>
<dbReference type="Proteomes" id="UP000830454">
    <property type="component" value="Chromosome"/>
</dbReference>
<evidence type="ECO:0000313" key="3">
    <source>
        <dbReference type="Proteomes" id="UP000830454"/>
    </source>
</evidence>
<feature type="chain" id="PRO_5046761082" evidence="1">
    <location>
        <begin position="18"/>
        <end position="340"/>
    </location>
</feature>
<dbReference type="InterPro" id="IPR008969">
    <property type="entry name" value="CarboxyPept-like_regulatory"/>
</dbReference>
<proteinExistence type="predicted"/>
<accession>A0ABY4HLV1</accession>
<reference evidence="2" key="1">
    <citation type="submission" date="2021-12" db="EMBL/GenBank/DDBJ databases">
        <authorList>
            <person name="Cha I.-T."/>
            <person name="Lee K.-E."/>
            <person name="Park S.-J."/>
        </authorList>
    </citation>
    <scope>NUCLEOTIDE SEQUENCE</scope>
    <source>
        <strain evidence="2">YSM-43</strain>
    </source>
</reference>
<dbReference type="EMBL" id="CP090145">
    <property type="protein sequence ID" value="UOX33202.1"/>
    <property type="molecule type" value="Genomic_DNA"/>
</dbReference>
<dbReference type="Pfam" id="PF13715">
    <property type="entry name" value="CarbopepD_reg_2"/>
    <property type="match status" value="1"/>
</dbReference>
<gene>
    <name evidence="2" type="ORF">LXD69_14290</name>
</gene>
<dbReference type="RefSeq" id="WP_246915891.1">
    <property type="nucleotide sequence ID" value="NZ_CP090145.1"/>
</dbReference>
<organism evidence="2 3">
    <name type="scientific">Flavobacterium sediminilitoris</name>
    <dbReference type="NCBI Taxonomy" id="2024526"/>
    <lineage>
        <taxon>Bacteria</taxon>
        <taxon>Pseudomonadati</taxon>
        <taxon>Bacteroidota</taxon>
        <taxon>Flavobacteriia</taxon>
        <taxon>Flavobacteriales</taxon>
        <taxon>Flavobacteriaceae</taxon>
        <taxon>Flavobacterium</taxon>
    </lineage>
</organism>